<dbReference type="InterPro" id="IPR009145">
    <property type="entry name" value="U2AF_small"/>
</dbReference>
<accession>A0AAV8QDL3</accession>
<feature type="compositionally biased region" description="Basic and acidic residues" evidence="9">
    <location>
        <begin position="124"/>
        <end position="146"/>
    </location>
</feature>
<feature type="compositionally biased region" description="Basic residues" evidence="9">
    <location>
        <begin position="45"/>
        <end position="59"/>
    </location>
</feature>
<dbReference type="Pfam" id="PF00076">
    <property type="entry name" value="RRM_1"/>
    <property type="match status" value="1"/>
</dbReference>
<dbReference type="PROSITE" id="PS50102">
    <property type="entry name" value="RRM"/>
    <property type="match status" value="1"/>
</dbReference>
<feature type="compositionally biased region" description="Basic and acidic residues" evidence="9">
    <location>
        <begin position="569"/>
        <end position="587"/>
    </location>
</feature>
<dbReference type="GO" id="GO:0003723">
    <property type="term" value="F:RNA binding"/>
    <property type="evidence" value="ECO:0007669"/>
    <property type="project" value="UniProtKB-UniRule"/>
</dbReference>
<dbReference type="InterPro" id="IPR000504">
    <property type="entry name" value="RRM_dom"/>
</dbReference>
<feature type="compositionally biased region" description="Basic and acidic residues" evidence="9">
    <location>
        <begin position="60"/>
        <end position="76"/>
    </location>
</feature>
<dbReference type="SMART" id="SM00361">
    <property type="entry name" value="RRM_1"/>
    <property type="match status" value="1"/>
</dbReference>
<evidence type="ECO:0000259" key="11">
    <source>
        <dbReference type="PROSITE" id="PS50103"/>
    </source>
</evidence>
<dbReference type="InterPro" id="IPR000571">
    <property type="entry name" value="Znf_CCCH"/>
</dbReference>
<evidence type="ECO:0000256" key="1">
    <source>
        <dbReference type="ARBA" id="ARBA00022723"/>
    </source>
</evidence>
<feature type="compositionally biased region" description="Polar residues" evidence="9">
    <location>
        <begin position="643"/>
        <end position="652"/>
    </location>
</feature>
<dbReference type="Proteomes" id="UP001222027">
    <property type="component" value="Unassembled WGS sequence"/>
</dbReference>
<dbReference type="InterPro" id="IPR003954">
    <property type="entry name" value="RRM_euk-type"/>
</dbReference>
<dbReference type="PRINTS" id="PR01848">
    <property type="entry name" value="U2AUXFACTOR"/>
</dbReference>
<feature type="compositionally biased region" description="Polar residues" evidence="9">
    <location>
        <begin position="1"/>
        <end position="10"/>
    </location>
</feature>
<keyword evidence="6" id="KW-0238">DNA-binding</keyword>
<evidence type="ECO:0000256" key="7">
    <source>
        <dbReference type="PROSITE-ProRule" id="PRU00176"/>
    </source>
</evidence>
<dbReference type="PANTHER" id="PTHR12620">
    <property type="entry name" value="U2 SNRNP AUXILIARY FACTOR, SMALL SUBUNIT"/>
    <property type="match status" value="1"/>
</dbReference>
<feature type="region of interest" description="Disordered" evidence="9">
    <location>
        <begin position="447"/>
        <end position="503"/>
    </location>
</feature>
<evidence type="ECO:0000256" key="4">
    <source>
        <dbReference type="ARBA" id="ARBA00022833"/>
    </source>
</evidence>
<dbReference type="GO" id="GO:0000398">
    <property type="term" value="P:mRNA splicing, via spliceosome"/>
    <property type="evidence" value="ECO:0007669"/>
    <property type="project" value="InterPro"/>
</dbReference>
<evidence type="ECO:0000256" key="5">
    <source>
        <dbReference type="ARBA" id="ARBA00022884"/>
    </source>
</evidence>
<proteinExistence type="predicted"/>
<protein>
    <recommendedName>
        <fullName evidence="14">C3H1-type domain-containing protein</fullName>
    </recommendedName>
</protein>
<dbReference type="InterPro" id="IPR035979">
    <property type="entry name" value="RBD_domain_sf"/>
</dbReference>
<evidence type="ECO:0000256" key="2">
    <source>
        <dbReference type="ARBA" id="ARBA00022737"/>
    </source>
</evidence>
<dbReference type="FunFam" id="3.30.70.330:FF:000318">
    <property type="entry name" value="Zinc finger CCCH domain-containing protein 5"/>
    <property type="match status" value="1"/>
</dbReference>
<dbReference type="SMART" id="SM00356">
    <property type="entry name" value="ZnF_C3H1"/>
    <property type="match status" value="2"/>
</dbReference>
<organism evidence="12 13">
    <name type="scientific">Ensete ventricosum</name>
    <name type="common">Abyssinian banana</name>
    <name type="synonym">Musa ensete</name>
    <dbReference type="NCBI Taxonomy" id="4639"/>
    <lineage>
        <taxon>Eukaryota</taxon>
        <taxon>Viridiplantae</taxon>
        <taxon>Streptophyta</taxon>
        <taxon>Embryophyta</taxon>
        <taxon>Tracheophyta</taxon>
        <taxon>Spermatophyta</taxon>
        <taxon>Magnoliopsida</taxon>
        <taxon>Liliopsida</taxon>
        <taxon>Zingiberales</taxon>
        <taxon>Musaceae</taxon>
        <taxon>Ensete</taxon>
    </lineage>
</organism>
<reference evidence="12 13" key="1">
    <citation type="submission" date="2022-12" db="EMBL/GenBank/DDBJ databases">
        <title>Chromosome-scale assembly of the Ensete ventricosum genome.</title>
        <authorList>
            <person name="Dussert Y."/>
            <person name="Stocks J."/>
            <person name="Wendawek A."/>
            <person name="Woldeyes F."/>
            <person name="Nichols R.A."/>
            <person name="Borrell J.S."/>
        </authorList>
    </citation>
    <scope>NUCLEOTIDE SEQUENCE [LARGE SCALE GENOMIC DNA]</scope>
    <source>
        <strain evidence="13">cv. Maze</strain>
        <tissue evidence="12">Seeds</tissue>
    </source>
</reference>
<evidence type="ECO:0008006" key="14">
    <source>
        <dbReference type="Google" id="ProtNLM"/>
    </source>
</evidence>
<keyword evidence="1 8" id="KW-0479">Metal-binding</keyword>
<feature type="zinc finger region" description="C3H1-type" evidence="8">
    <location>
        <begin position="370"/>
        <end position="400"/>
    </location>
</feature>
<dbReference type="SUPFAM" id="SSF54928">
    <property type="entry name" value="RNA-binding domain, RBD"/>
    <property type="match status" value="1"/>
</dbReference>
<name>A0AAV8QDL3_ENSVE</name>
<evidence type="ECO:0000256" key="3">
    <source>
        <dbReference type="ARBA" id="ARBA00022771"/>
    </source>
</evidence>
<dbReference type="GO" id="GO:0008270">
    <property type="term" value="F:zinc ion binding"/>
    <property type="evidence" value="ECO:0007669"/>
    <property type="project" value="UniProtKB-KW"/>
</dbReference>
<gene>
    <name evidence="12" type="ORF">OPV22_020168</name>
</gene>
<evidence type="ECO:0000256" key="9">
    <source>
        <dbReference type="SAM" id="MobiDB-lite"/>
    </source>
</evidence>
<dbReference type="GO" id="GO:0089701">
    <property type="term" value="C:U2AF complex"/>
    <property type="evidence" value="ECO:0007669"/>
    <property type="project" value="InterPro"/>
</dbReference>
<dbReference type="GO" id="GO:0003677">
    <property type="term" value="F:DNA binding"/>
    <property type="evidence" value="ECO:0007669"/>
    <property type="project" value="UniProtKB-KW"/>
</dbReference>
<evidence type="ECO:0000313" key="12">
    <source>
        <dbReference type="EMBL" id="KAJ8476441.1"/>
    </source>
</evidence>
<keyword evidence="13" id="KW-1185">Reference proteome</keyword>
<dbReference type="AlphaFoldDB" id="A0AAV8QDL3"/>
<feature type="zinc finger region" description="C3H1-type" evidence="8">
    <location>
        <begin position="236"/>
        <end position="264"/>
    </location>
</feature>
<dbReference type="InterPro" id="IPR012677">
    <property type="entry name" value="Nucleotide-bd_a/b_plait_sf"/>
</dbReference>
<feature type="compositionally biased region" description="Polar residues" evidence="9">
    <location>
        <begin position="765"/>
        <end position="774"/>
    </location>
</feature>
<dbReference type="Pfam" id="PF00642">
    <property type="entry name" value="zf-CCCH"/>
    <property type="match status" value="2"/>
</dbReference>
<evidence type="ECO:0000256" key="6">
    <source>
        <dbReference type="ARBA" id="ARBA00023125"/>
    </source>
</evidence>
<keyword evidence="2" id="KW-0677">Repeat</keyword>
<keyword evidence="5 7" id="KW-0694">RNA-binding</keyword>
<feature type="region of interest" description="Disordered" evidence="9">
    <location>
        <begin position="182"/>
        <end position="205"/>
    </location>
</feature>
<feature type="compositionally biased region" description="Basic and acidic residues" evidence="9">
    <location>
        <begin position="478"/>
        <end position="503"/>
    </location>
</feature>
<feature type="compositionally biased region" description="Basic and acidic residues" evidence="9">
    <location>
        <begin position="689"/>
        <end position="701"/>
    </location>
</feature>
<evidence type="ECO:0000313" key="13">
    <source>
        <dbReference type="Proteomes" id="UP001222027"/>
    </source>
</evidence>
<feature type="domain" description="C3H1-type" evidence="11">
    <location>
        <begin position="370"/>
        <end position="400"/>
    </location>
</feature>
<feature type="region of interest" description="Disordered" evidence="9">
    <location>
        <begin position="1"/>
        <end position="76"/>
    </location>
</feature>
<feature type="domain" description="RRM" evidence="10">
    <location>
        <begin position="268"/>
        <end position="368"/>
    </location>
</feature>
<dbReference type="EMBL" id="JAQQAF010000006">
    <property type="protein sequence ID" value="KAJ8476441.1"/>
    <property type="molecule type" value="Genomic_DNA"/>
</dbReference>
<dbReference type="PROSITE" id="PS50103">
    <property type="entry name" value="ZF_C3H1"/>
    <property type="match status" value="2"/>
</dbReference>
<comment type="caution">
    <text evidence="12">The sequence shown here is derived from an EMBL/GenBank/DDBJ whole genome shotgun (WGS) entry which is preliminary data.</text>
</comment>
<dbReference type="Gene3D" id="3.30.70.330">
    <property type="match status" value="1"/>
</dbReference>
<feature type="region of interest" description="Disordered" evidence="9">
    <location>
        <begin position="116"/>
        <end position="150"/>
    </location>
</feature>
<evidence type="ECO:0000256" key="8">
    <source>
        <dbReference type="PROSITE-ProRule" id="PRU00723"/>
    </source>
</evidence>
<feature type="compositionally biased region" description="Basic residues" evidence="9">
    <location>
        <begin position="455"/>
        <end position="464"/>
    </location>
</feature>
<feature type="compositionally biased region" description="Basic and acidic residues" evidence="9">
    <location>
        <begin position="613"/>
        <end position="626"/>
    </location>
</feature>
<feature type="compositionally biased region" description="Basic residues" evidence="9">
    <location>
        <begin position="723"/>
        <end position="732"/>
    </location>
</feature>
<keyword evidence="3 8" id="KW-0863">Zinc-finger</keyword>
<feature type="region of interest" description="Disordered" evidence="9">
    <location>
        <begin position="541"/>
        <end position="774"/>
    </location>
</feature>
<keyword evidence="4 8" id="KW-0862">Zinc</keyword>
<feature type="domain" description="C3H1-type" evidence="11">
    <location>
        <begin position="236"/>
        <end position="264"/>
    </location>
</feature>
<sequence>MCEPQPTDSFAGNPPPMADPSPGAVSPEPAEEAGATADVGCASRKEKRKALKKLKRKQMRREAAIRDREEDDAWSKDLEEQRKIRLREQEEVEIAERERKLFEERERLWLEAAAARKAAEEEEEQRRKELMEKSQEKNQHDAHVNEVDGDDEWDYIEEGPAEIIWQGNEIIVKKKRVRVAKKNANKQQSEEDDNRPTSNPLPPQSVAFASYMNGPSISAQQVLERVAQEVPNFGTEQDKAHCPFHLKTGACRFGPRCSRVHFHPDKSCTLLIKNMYNGPGLVWEQDEGLEYTDEEVERCYEEFYEDVHTEFLKFGELVNFKVCKNGSYHLRGNVYVHYKSLDSAVLAYNNINGRFFAGKQITCEFVGVTKWKVAICGEYMKSKLKTCSHGSACNFIHCFRNPGGDYEWADWDNPPPRYWIRKMIALFGPSNEYEHDKQVDLKEFDRPRCSDRRRTPTNKRRYRSRRSDSELDECDNDSTAKNRREQSSRRSKEKPTFVEKHERSKEYDMFHEKHRSHCYDSGKDIYKVKDKDFLKKHQKYEENYYDDRESYKRKHREDPLGRKRVKPYVNEHMKSKEYKSRIQEQLKHAQFSDYTDDDRELSDGHSNSLSSDKSSHRLSIDEERYNGRSCSDDLGSDVDPSRRITSQHSGCLTESREYDRRSKHKSHDYEIDGHSSKFGKPNNHHLRVSSHDLDRKARSEGSDLEDADAHLPYSRSSREKKHDRSSRKRNLYQKKGEDDDSSDEPSTLESSNKKLKRKEEKIYPSRSSGRQTVR</sequence>
<evidence type="ECO:0000259" key="10">
    <source>
        <dbReference type="PROSITE" id="PS50102"/>
    </source>
</evidence>
<feature type="compositionally biased region" description="Basic and acidic residues" evidence="9">
    <location>
        <begin position="541"/>
        <end position="561"/>
    </location>
</feature>